<name>A0ABP8ZGD7_9ACTN</name>
<proteinExistence type="predicted"/>
<sequence length="123" mass="13974">MAEFTIRKQTGEAPEPGTREAALARLTLPDTGPQGRQIYQNPSERTLSIAIEFTRFLDENCRRGKTLMTKRSDLIGALTLWWRRQPDLGPVPSRQVIGRALLLNDLERYTSNSVPYYLGVELL</sequence>
<evidence type="ECO:0000313" key="1">
    <source>
        <dbReference type="EMBL" id="GAA4756206.1"/>
    </source>
</evidence>
<evidence type="ECO:0000313" key="2">
    <source>
        <dbReference type="Proteomes" id="UP001500822"/>
    </source>
</evidence>
<keyword evidence="2" id="KW-1185">Reference proteome</keyword>
<dbReference type="Proteomes" id="UP001500822">
    <property type="component" value="Unassembled WGS sequence"/>
</dbReference>
<reference evidence="2" key="1">
    <citation type="journal article" date="2019" name="Int. J. Syst. Evol. Microbiol.">
        <title>The Global Catalogue of Microorganisms (GCM) 10K type strain sequencing project: providing services to taxonomists for standard genome sequencing and annotation.</title>
        <authorList>
            <consortium name="The Broad Institute Genomics Platform"/>
            <consortium name="The Broad Institute Genome Sequencing Center for Infectious Disease"/>
            <person name="Wu L."/>
            <person name="Ma J."/>
        </authorList>
    </citation>
    <scope>NUCLEOTIDE SEQUENCE [LARGE SCALE GENOMIC DNA]</scope>
    <source>
        <strain evidence="2">JCM 18077</strain>
    </source>
</reference>
<gene>
    <name evidence="1" type="ORF">GCM10023217_30090</name>
</gene>
<dbReference type="RefSeq" id="WP_345314119.1">
    <property type="nucleotide sequence ID" value="NZ_BAABIE010000016.1"/>
</dbReference>
<evidence type="ECO:0008006" key="3">
    <source>
        <dbReference type="Google" id="ProtNLM"/>
    </source>
</evidence>
<accession>A0ABP8ZGD7</accession>
<dbReference type="EMBL" id="BAABIE010000016">
    <property type="protein sequence ID" value="GAA4756206.1"/>
    <property type="molecule type" value="Genomic_DNA"/>
</dbReference>
<protein>
    <recommendedName>
        <fullName evidence="3">Integrase</fullName>
    </recommendedName>
</protein>
<comment type="caution">
    <text evidence="1">The sequence shown here is derived from an EMBL/GenBank/DDBJ whole genome shotgun (WGS) entry which is preliminary data.</text>
</comment>
<organism evidence="1 2">
    <name type="scientific">Gordonia alkaliphila</name>
    <dbReference type="NCBI Taxonomy" id="1053547"/>
    <lineage>
        <taxon>Bacteria</taxon>
        <taxon>Bacillati</taxon>
        <taxon>Actinomycetota</taxon>
        <taxon>Actinomycetes</taxon>
        <taxon>Mycobacteriales</taxon>
        <taxon>Gordoniaceae</taxon>
        <taxon>Gordonia</taxon>
    </lineage>
</organism>